<organism evidence="2 3">
    <name type="scientific">Lacticaseibacillus brantae DSM 23927</name>
    <dbReference type="NCBI Taxonomy" id="1423727"/>
    <lineage>
        <taxon>Bacteria</taxon>
        <taxon>Bacillati</taxon>
        <taxon>Bacillota</taxon>
        <taxon>Bacilli</taxon>
        <taxon>Lactobacillales</taxon>
        <taxon>Lactobacillaceae</taxon>
        <taxon>Lacticaseibacillus</taxon>
    </lineage>
</organism>
<dbReference type="AlphaFoldDB" id="A0A0R2AYQ2"/>
<dbReference type="STRING" id="1423727.FC34_GL001307"/>
<feature type="chain" id="PRO_5039272870" description="Surface layer protein A domain-containing protein" evidence="1">
    <location>
        <begin position="26"/>
        <end position="487"/>
    </location>
</feature>
<protein>
    <recommendedName>
        <fullName evidence="4">Surface layer protein A domain-containing protein</fullName>
    </recommendedName>
</protein>
<keyword evidence="1" id="KW-0732">Signal</keyword>
<dbReference type="EMBL" id="AYZQ01000003">
    <property type="protein sequence ID" value="KRM71650.1"/>
    <property type="molecule type" value="Genomic_DNA"/>
</dbReference>
<accession>A0A0R2AYQ2</accession>
<dbReference type="Gene3D" id="2.60.40.10">
    <property type="entry name" value="Immunoglobulins"/>
    <property type="match status" value="1"/>
</dbReference>
<comment type="caution">
    <text evidence="2">The sequence shown here is derived from an EMBL/GenBank/DDBJ whole genome shotgun (WGS) entry which is preliminary data.</text>
</comment>
<dbReference type="PATRIC" id="fig|1423727.3.peg.1327"/>
<proteinExistence type="predicted"/>
<dbReference type="OrthoDB" id="2329985at2"/>
<feature type="signal peptide" evidence="1">
    <location>
        <begin position="1"/>
        <end position="25"/>
    </location>
</feature>
<dbReference type="Proteomes" id="UP000051672">
    <property type="component" value="Unassembled WGS sequence"/>
</dbReference>
<evidence type="ECO:0000256" key="1">
    <source>
        <dbReference type="SAM" id="SignalP"/>
    </source>
</evidence>
<dbReference type="RefSeq" id="WP_057894601.1">
    <property type="nucleotide sequence ID" value="NZ_AYZQ01000003.1"/>
</dbReference>
<keyword evidence="3" id="KW-1185">Reference proteome</keyword>
<evidence type="ECO:0000313" key="3">
    <source>
        <dbReference type="Proteomes" id="UP000051672"/>
    </source>
</evidence>
<evidence type="ECO:0008006" key="4">
    <source>
        <dbReference type="Google" id="ProtNLM"/>
    </source>
</evidence>
<reference evidence="2 3" key="1">
    <citation type="journal article" date="2015" name="Genome Announc.">
        <title>Expanding the biotechnology potential of lactobacilli through comparative genomics of 213 strains and associated genera.</title>
        <authorList>
            <person name="Sun Z."/>
            <person name="Harris H.M."/>
            <person name="McCann A."/>
            <person name="Guo C."/>
            <person name="Argimon S."/>
            <person name="Zhang W."/>
            <person name="Yang X."/>
            <person name="Jeffery I.B."/>
            <person name="Cooney J.C."/>
            <person name="Kagawa T.F."/>
            <person name="Liu W."/>
            <person name="Song Y."/>
            <person name="Salvetti E."/>
            <person name="Wrobel A."/>
            <person name="Rasinkangas P."/>
            <person name="Parkhill J."/>
            <person name="Rea M.C."/>
            <person name="O'Sullivan O."/>
            <person name="Ritari J."/>
            <person name="Douillard F.P."/>
            <person name="Paul Ross R."/>
            <person name="Yang R."/>
            <person name="Briner A.E."/>
            <person name="Felis G.E."/>
            <person name="de Vos W.M."/>
            <person name="Barrangou R."/>
            <person name="Klaenhammer T.R."/>
            <person name="Caufield P.W."/>
            <person name="Cui Y."/>
            <person name="Zhang H."/>
            <person name="O'Toole P.W."/>
        </authorList>
    </citation>
    <scope>NUCLEOTIDE SEQUENCE [LARGE SCALE GENOMIC DNA]</scope>
    <source>
        <strain evidence="2 3">DSM 23927</strain>
    </source>
</reference>
<name>A0A0R2AYQ2_9LACO</name>
<sequence>MKATHLKLALLASTVLLGATVVAQAPRLFAADVVQVAPIQDGATVLSGLGAPNTGYILTYQSTDGLKSHLTVKTDATGHWSLNIADEPNIFEHPFKAGDQVTVDGVSTEVGSAVGTTPATPPVQTPATPDVAAPAQQLSIKSVTDDDNYILGRATPGQKLTVVYEGPGKESSVHYKVSNTTQTPDDGEWVFPITAWSDFPGLEKGGTIVVFSEREASVTQVGRSLKAIQPKLSVEQVLPYPAHSDLSGTATPNAEVTIYYRQLSGKNLVYDVTADANGHWLLDMNTQDDDETISFRQGDQFAIVDATSGTYYTGTVGSLPTMPTLVPPVRTPTRLSTTAAAQPQPARSGSLIIDYVPGYGIATWPEPSTASLAGHQKLAAGSVQHFSATATGADGHPWYQVGAKQWIPARFGLEVTPLIAVGRVQYQPGFGIAVWQSPLGATLVDHKKLVANSQWRVFGTTVRADGQRWYNLGGQQWVSSQYLTLVR</sequence>
<dbReference type="InterPro" id="IPR013783">
    <property type="entry name" value="Ig-like_fold"/>
</dbReference>
<gene>
    <name evidence="2" type="ORF">FC34_GL001307</name>
</gene>
<evidence type="ECO:0000313" key="2">
    <source>
        <dbReference type="EMBL" id="KRM71650.1"/>
    </source>
</evidence>